<dbReference type="Proteomes" id="UP001281614">
    <property type="component" value="Unassembled WGS sequence"/>
</dbReference>
<organism evidence="1 2">
    <name type="scientific">Colletotrichum kahawae</name>
    <name type="common">Coffee berry disease fungus</name>
    <dbReference type="NCBI Taxonomy" id="34407"/>
    <lineage>
        <taxon>Eukaryota</taxon>
        <taxon>Fungi</taxon>
        <taxon>Dikarya</taxon>
        <taxon>Ascomycota</taxon>
        <taxon>Pezizomycotina</taxon>
        <taxon>Sordariomycetes</taxon>
        <taxon>Hypocreomycetidae</taxon>
        <taxon>Glomerellales</taxon>
        <taxon>Glomerellaceae</taxon>
        <taxon>Colletotrichum</taxon>
        <taxon>Colletotrichum gloeosporioides species complex</taxon>
    </lineage>
</organism>
<accession>A0AAE0CYH4</accession>
<gene>
    <name evidence="1" type="ORF">CKAH01_09647</name>
</gene>
<reference evidence="1" key="1">
    <citation type="submission" date="2023-02" db="EMBL/GenBank/DDBJ databases">
        <title>Colletotrichum kahawae CIFC_Que2 genome sequencing and assembly.</title>
        <authorList>
            <person name="Baroncelli R."/>
        </authorList>
    </citation>
    <scope>NUCLEOTIDE SEQUENCE</scope>
    <source>
        <strain evidence="1">CIFC_Que2</strain>
    </source>
</reference>
<protein>
    <submittedName>
        <fullName evidence="1">Uncharacterized protein</fullName>
    </submittedName>
</protein>
<keyword evidence="2" id="KW-1185">Reference proteome</keyword>
<dbReference type="EMBL" id="VYYT01000688">
    <property type="protein sequence ID" value="KAK2730261.1"/>
    <property type="molecule type" value="Genomic_DNA"/>
</dbReference>
<sequence>MLRRPCGSPSPAFAIYGDQPRIGFDASSNSLQLASLSHGEDSTSPAEPVIERFSAGSELAPTDGLLFKDGKPVSKKNR</sequence>
<name>A0AAE0CYH4_COLKA</name>
<evidence type="ECO:0000313" key="1">
    <source>
        <dbReference type="EMBL" id="KAK2730261.1"/>
    </source>
</evidence>
<comment type="caution">
    <text evidence="1">The sequence shown here is derived from an EMBL/GenBank/DDBJ whole genome shotgun (WGS) entry which is preliminary data.</text>
</comment>
<evidence type="ECO:0000313" key="2">
    <source>
        <dbReference type="Proteomes" id="UP001281614"/>
    </source>
</evidence>
<dbReference type="AlphaFoldDB" id="A0AAE0CYH4"/>
<proteinExistence type="predicted"/>